<comment type="caution">
    <text evidence="4">The sequence shown here is derived from an EMBL/GenBank/DDBJ whole genome shotgun (WGS) entry which is preliminary data.</text>
</comment>
<evidence type="ECO:0000313" key="4">
    <source>
        <dbReference type="EMBL" id="PVM93958.1"/>
    </source>
</evidence>
<dbReference type="OrthoDB" id="7173315at2"/>
<protein>
    <recommendedName>
        <fullName evidence="3">Toxin</fullName>
    </recommendedName>
</protein>
<reference evidence="4 5" key="1">
    <citation type="submission" date="2018-04" db="EMBL/GenBank/DDBJ databases">
        <title>The genome sequence of Caulobacter sp. 744.</title>
        <authorList>
            <person name="Gao J."/>
            <person name="Sun J."/>
        </authorList>
    </citation>
    <scope>NUCLEOTIDE SEQUENCE [LARGE SCALE GENOMIC DNA]</scope>
    <source>
        <strain evidence="4 5">774</strain>
    </source>
</reference>
<dbReference type="Gene3D" id="3.30.2310.20">
    <property type="entry name" value="RelE-like"/>
    <property type="match status" value="1"/>
</dbReference>
<accession>A0A2T9KDA4</accession>
<keyword evidence="5" id="KW-1185">Reference proteome</keyword>
<organism evidence="4 5">
    <name type="scientific">Caulobacter endophyticus</name>
    <dbReference type="NCBI Taxonomy" id="2172652"/>
    <lineage>
        <taxon>Bacteria</taxon>
        <taxon>Pseudomonadati</taxon>
        <taxon>Pseudomonadota</taxon>
        <taxon>Alphaproteobacteria</taxon>
        <taxon>Caulobacterales</taxon>
        <taxon>Caulobacteraceae</taxon>
        <taxon>Caulobacter</taxon>
    </lineage>
</organism>
<name>A0A2T9KDA4_9CAUL</name>
<dbReference type="InterPro" id="IPR028344">
    <property type="entry name" value="ParE1/4"/>
</dbReference>
<dbReference type="Pfam" id="PF05016">
    <property type="entry name" value="ParE_toxin"/>
    <property type="match status" value="1"/>
</dbReference>
<dbReference type="RefSeq" id="WP_109099207.1">
    <property type="nucleotide sequence ID" value="NZ_QDKQ01000011.1"/>
</dbReference>
<comment type="similarity">
    <text evidence="1 3">Belongs to the RelE toxin family.</text>
</comment>
<evidence type="ECO:0000256" key="1">
    <source>
        <dbReference type="ARBA" id="ARBA00006226"/>
    </source>
</evidence>
<evidence type="ECO:0000313" key="5">
    <source>
        <dbReference type="Proteomes" id="UP000245073"/>
    </source>
</evidence>
<evidence type="ECO:0000256" key="2">
    <source>
        <dbReference type="ARBA" id="ARBA00022649"/>
    </source>
</evidence>
<dbReference type="PIRSF" id="PIRSF029218">
    <property type="entry name" value="ParE"/>
    <property type="match status" value="1"/>
</dbReference>
<dbReference type="Proteomes" id="UP000245073">
    <property type="component" value="Unassembled WGS sequence"/>
</dbReference>
<dbReference type="AlphaFoldDB" id="A0A2T9KDA4"/>
<dbReference type="PANTHER" id="PTHR33755:SF9">
    <property type="entry name" value="TOXIN PARE1"/>
    <property type="match status" value="1"/>
</dbReference>
<proteinExistence type="inferred from homology"/>
<dbReference type="EMBL" id="QDKQ01000011">
    <property type="protein sequence ID" value="PVM93958.1"/>
    <property type="molecule type" value="Genomic_DNA"/>
</dbReference>
<evidence type="ECO:0000256" key="3">
    <source>
        <dbReference type="PIRNR" id="PIRNR029218"/>
    </source>
</evidence>
<dbReference type="InterPro" id="IPR035093">
    <property type="entry name" value="RelE/ParE_toxin_dom_sf"/>
</dbReference>
<gene>
    <name evidence="4" type="ORF">DDF67_01535</name>
</gene>
<dbReference type="InterPro" id="IPR051803">
    <property type="entry name" value="TA_system_RelE-like_toxin"/>
</dbReference>
<keyword evidence="2" id="KW-1277">Toxin-antitoxin system</keyword>
<dbReference type="PANTHER" id="PTHR33755">
    <property type="entry name" value="TOXIN PARE1-RELATED"/>
    <property type="match status" value="1"/>
</dbReference>
<dbReference type="InterPro" id="IPR007712">
    <property type="entry name" value="RelE/ParE_toxin"/>
</dbReference>
<sequence length="96" mass="11045">MSRLAFRPLARKDLRDIWNYSHDRWGAKRADDYASGLNKLLKRLAAGPSLGEACGHVRDGYRRHPSGSHMIYYRLADRGIEVVRILHQQMDPGSRL</sequence>